<feature type="domain" description="SnoaL-like" evidence="1">
    <location>
        <begin position="13"/>
        <end position="111"/>
    </location>
</feature>
<name>A0ABW3CS02_9ACTN</name>
<keyword evidence="3" id="KW-1185">Reference proteome</keyword>
<evidence type="ECO:0000313" key="3">
    <source>
        <dbReference type="Proteomes" id="UP001597083"/>
    </source>
</evidence>
<evidence type="ECO:0000259" key="1">
    <source>
        <dbReference type="Pfam" id="PF12680"/>
    </source>
</evidence>
<dbReference type="InterPro" id="IPR037401">
    <property type="entry name" value="SnoaL-like"/>
</dbReference>
<reference evidence="3" key="1">
    <citation type="journal article" date="2019" name="Int. J. Syst. Evol. Microbiol.">
        <title>The Global Catalogue of Microorganisms (GCM) 10K type strain sequencing project: providing services to taxonomists for standard genome sequencing and annotation.</title>
        <authorList>
            <consortium name="The Broad Institute Genomics Platform"/>
            <consortium name="The Broad Institute Genome Sequencing Center for Infectious Disease"/>
            <person name="Wu L."/>
            <person name="Ma J."/>
        </authorList>
    </citation>
    <scope>NUCLEOTIDE SEQUENCE [LARGE SCALE GENOMIC DNA]</scope>
    <source>
        <strain evidence="3">JCM 31696</strain>
    </source>
</reference>
<evidence type="ECO:0000313" key="2">
    <source>
        <dbReference type="EMBL" id="MFD0857345.1"/>
    </source>
</evidence>
<organism evidence="2 3">
    <name type="scientific">Actinomadura adrarensis</name>
    <dbReference type="NCBI Taxonomy" id="1819600"/>
    <lineage>
        <taxon>Bacteria</taxon>
        <taxon>Bacillati</taxon>
        <taxon>Actinomycetota</taxon>
        <taxon>Actinomycetes</taxon>
        <taxon>Streptosporangiales</taxon>
        <taxon>Thermomonosporaceae</taxon>
        <taxon>Actinomadura</taxon>
    </lineage>
</organism>
<proteinExistence type="predicted"/>
<gene>
    <name evidence="2" type="ORF">ACFQ07_34395</name>
</gene>
<comment type="caution">
    <text evidence="2">The sequence shown here is derived from an EMBL/GenBank/DDBJ whole genome shotgun (WGS) entry which is preliminary data.</text>
</comment>
<accession>A0ABW3CS02</accession>
<dbReference type="Gene3D" id="3.10.450.50">
    <property type="match status" value="1"/>
</dbReference>
<dbReference type="InterPro" id="IPR032710">
    <property type="entry name" value="NTF2-like_dom_sf"/>
</dbReference>
<sequence>MPTRPEDLHLALTTAYNAGDLESMLALYDPKAVFVIKPGHVTDGPAELRTALQRLIELRGHLTIHPHTFVRSDDIVLVLGRYALSGRRRDGSPLEREAGFADVLRRQPDGHWLLAVDDPFNGD</sequence>
<dbReference type="Proteomes" id="UP001597083">
    <property type="component" value="Unassembled WGS sequence"/>
</dbReference>
<protein>
    <submittedName>
        <fullName evidence="2">YybH family protein</fullName>
    </submittedName>
</protein>
<dbReference type="EMBL" id="JBHTIR010004404">
    <property type="protein sequence ID" value="MFD0857345.1"/>
    <property type="molecule type" value="Genomic_DNA"/>
</dbReference>
<dbReference type="Pfam" id="PF12680">
    <property type="entry name" value="SnoaL_2"/>
    <property type="match status" value="1"/>
</dbReference>
<dbReference type="SUPFAM" id="SSF54427">
    <property type="entry name" value="NTF2-like"/>
    <property type="match status" value="1"/>
</dbReference>